<evidence type="ECO:0000256" key="1">
    <source>
        <dbReference type="SAM" id="SignalP"/>
    </source>
</evidence>
<feature type="signal peptide" evidence="1">
    <location>
        <begin position="1"/>
        <end position="20"/>
    </location>
</feature>
<keyword evidence="3" id="KW-1185">Reference proteome</keyword>
<evidence type="ECO:0000313" key="3">
    <source>
        <dbReference type="Proteomes" id="UP001209878"/>
    </source>
</evidence>
<dbReference type="Proteomes" id="UP001209878">
    <property type="component" value="Unassembled WGS sequence"/>
</dbReference>
<reference evidence="2" key="1">
    <citation type="journal article" date="2023" name="Mol. Biol. Evol.">
        <title>Third-Generation Sequencing Reveals the Adaptive Role of the Epigenome in Three Deep-Sea Polychaetes.</title>
        <authorList>
            <person name="Perez M."/>
            <person name="Aroh O."/>
            <person name="Sun Y."/>
            <person name="Lan Y."/>
            <person name="Juniper S.K."/>
            <person name="Young C.R."/>
            <person name="Angers B."/>
            <person name="Qian P.Y."/>
        </authorList>
    </citation>
    <scope>NUCLEOTIDE SEQUENCE</scope>
    <source>
        <strain evidence="2">R07B-5</strain>
    </source>
</reference>
<dbReference type="PROSITE" id="PS51257">
    <property type="entry name" value="PROKAR_LIPOPROTEIN"/>
    <property type="match status" value="1"/>
</dbReference>
<name>A0AAD9P4C5_RIDPI</name>
<sequence>MAGRALWKLPIMMVPAATSCLFVDSSRPVALWLTLWKASCTGMTKEVGRSSDLVLMVLIERRLSQ</sequence>
<evidence type="ECO:0008006" key="4">
    <source>
        <dbReference type="Google" id="ProtNLM"/>
    </source>
</evidence>
<organism evidence="2 3">
    <name type="scientific">Ridgeia piscesae</name>
    <name type="common">Tubeworm</name>
    <dbReference type="NCBI Taxonomy" id="27915"/>
    <lineage>
        <taxon>Eukaryota</taxon>
        <taxon>Metazoa</taxon>
        <taxon>Spiralia</taxon>
        <taxon>Lophotrochozoa</taxon>
        <taxon>Annelida</taxon>
        <taxon>Polychaeta</taxon>
        <taxon>Sedentaria</taxon>
        <taxon>Canalipalpata</taxon>
        <taxon>Sabellida</taxon>
        <taxon>Siboglinidae</taxon>
        <taxon>Ridgeia</taxon>
    </lineage>
</organism>
<keyword evidence="1" id="KW-0732">Signal</keyword>
<gene>
    <name evidence="2" type="ORF">NP493_150g02042</name>
</gene>
<dbReference type="EMBL" id="JAODUO010000150">
    <property type="protein sequence ID" value="KAK2187918.1"/>
    <property type="molecule type" value="Genomic_DNA"/>
</dbReference>
<accession>A0AAD9P4C5</accession>
<proteinExistence type="predicted"/>
<dbReference type="AlphaFoldDB" id="A0AAD9P4C5"/>
<protein>
    <recommendedName>
        <fullName evidence="4">Secreted protein</fullName>
    </recommendedName>
</protein>
<comment type="caution">
    <text evidence="2">The sequence shown here is derived from an EMBL/GenBank/DDBJ whole genome shotgun (WGS) entry which is preliminary data.</text>
</comment>
<feature type="chain" id="PRO_5042038901" description="Secreted protein" evidence="1">
    <location>
        <begin position="21"/>
        <end position="65"/>
    </location>
</feature>
<evidence type="ECO:0000313" key="2">
    <source>
        <dbReference type="EMBL" id="KAK2187918.1"/>
    </source>
</evidence>